<evidence type="ECO:0000313" key="1">
    <source>
        <dbReference type="EMBL" id="KAJ8935825.1"/>
    </source>
</evidence>
<dbReference type="AlphaFoldDB" id="A0AAV8XBB0"/>
<dbReference type="Proteomes" id="UP001162162">
    <property type="component" value="Unassembled WGS sequence"/>
</dbReference>
<dbReference type="EMBL" id="JAPWTK010000831">
    <property type="protein sequence ID" value="KAJ8935825.1"/>
    <property type="molecule type" value="Genomic_DNA"/>
</dbReference>
<reference evidence="1" key="1">
    <citation type="journal article" date="2023" name="Insect Mol. Biol.">
        <title>Genome sequencing provides insights into the evolution of gene families encoding plant cell wall-degrading enzymes in longhorned beetles.</title>
        <authorList>
            <person name="Shin N.R."/>
            <person name="Okamura Y."/>
            <person name="Kirsch R."/>
            <person name="Pauchet Y."/>
        </authorList>
    </citation>
    <scope>NUCLEOTIDE SEQUENCE</scope>
    <source>
        <strain evidence="1">AMC_N1</strain>
    </source>
</reference>
<comment type="caution">
    <text evidence="1">The sequence shown here is derived from an EMBL/GenBank/DDBJ whole genome shotgun (WGS) entry which is preliminary data.</text>
</comment>
<gene>
    <name evidence="1" type="ORF">NQ318_008722</name>
</gene>
<keyword evidence="2" id="KW-1185">Reference proteome</keyword>
<protein>
    <submittedName>
        <fullName evidence="1">Uncharacterized protein</fullName>
    </submittedName>
</protein>
<evidence type="ECO:0000313" key="2">
    <source>
        <dbReference type="Proteomes" id="UP001162162"/>
    </source>
</evidence>
<organism evidence="1 2">
    <name type="scientific">Aromia moschata</name>
    <dbReference type="NCBI Taxonomy" id="1265417"/>
    <lineage>
        <taxon>Eukaryota</taxon>
        <taxon>Metazoa</taxon>
        <taxon>Ecdysozoa</taxon>
        <taxon>Arthropoda</taxon>
        <taxon>Hexapoda</taxon>
        <taxon>Insecta</taxon>
        <taxon>Pterygota</taxon>
        <taxon>Neoptera</taxon>
        <taxon>Endopterygota</taxon>
        <taxon>Coleoptera</taxon>
        <taxon>Polyphaga</taxon>
        <taxon>Cucujiformia</taxon>
        <taxon>Chrysomeloidea</taxon>
        <taxon>Cerambycidae</taxon>
        <taxon>Cerambycinae</taxon>
        <taxon>Callichromatini</taxon>
        <taxon>Aromia</taxon>
    </lineage>
</organism>
<sequence>MCTIHLLSASQSVILAANQKEGLRRTLEGKNSIPAQVKTSPICPERWVAMPFLYPFFFPLSHSYSFVGFCMIGPLLGDTINHNAA</sequence>
<name>A0AAV8XBB0_9CUCU</name>
<accession>A0AAV8XBB0</accession>
<proteinExistence type="predicted"/>